<dbReference type="GO" id="GO:0000462">
    <property type="term" value="P:maturation of SSU-rRNA from tricistronic rRNA transcript (SSU-rRNA, 5.8S rRNA, LSU-rRNA)"/>
    <property type="evidence" value="ECO:0007669"/>
    <property type="project" value="TreeGrafter"/>
</dbReference>
<dbReference type="GeneTree" id="ENSGT00940000153195"/>
<evidence type="ECO:0000256" key="1">
    <source>
        <dbReference type="ARBA" id="ARBA00004604"/>
    </source>
</evidence>
<sequence length="828" mass="93974">MVAHGDKQQGHRPGIYKQKNKGHKHGKHRTKGGIERENKGRVSVTAITKKQRKEQRKMDRRHKASQLRRNKKDMVLTEKRRLGSRDGPPHLVAVVPLHAAVDAGAVTKLLREAAGGIVHQEKCVSGIMDSFGLIVPRFKQRFMFLSHSTNDMHSLLDVAKVADSLVFLLDSDEGWDSYGEYCLSCLFAQGLPSYALVCQGVVDLPVKKKVESRRALSKITEVRFPDTRLFPLDLEQDATLLLRHLGTQKQRKLGFRSRRSHLLGQQVTFTPNSPVEGTTGGRTGLGTLCVSGYIRGRPLQVDRLVHLSGHGDFQLSQIDAPSDPLPFNSTAREVKADKGGDVDMMGEGGDDAPVQVLMKADLSCRESLQTEAEVDPMDGEQTWPTESELQEAKELRKNKRLMKVPKGTSDYQATWIIDEDGENEDLDEESSSDDDDDIDMMDEAMDGDDENFSQDGDSCGSEEEEEEEEVEVSPTEHVGEDQRYDEHIDEAAEEEGLKRYREARANETFPDEVDTPLDMPAKTRFQRFRGLKSFRSSPWDPMENLPLNYSRIFQFQSYERTRRRILAENAATEEGATVGRYVTLHIADVPFSVMESVHAGKPLVLVSLLPHEQRMSVMHVLVRRHPSNTEHIKAKDELIFHCGFRRFRASPVFSQHTSADKHKMERFLRPDTPTVVSLYAPITFSPAGALLFKQRSDGVQDLVATGSLLSCDPRRIVLKRIVLSGHPFKINRRSAVVRYMFFNRDDIMWFKPVELRTKWGRRGHIKEPLGTHGHMKCVFDSQLRSQDTVLMNLYKRVYPPWTYDPYVPVPLPWFQTESSAVIEDSDME</sequence>
<dbReference type="Pfam" id="PF04950">
    <property type="entry name" value="RIBIOP_C"/>
    <property type="match status" value="1"/>
</dbReference>
<name>A0A3P8W7C5_CYNSE</name>
<evidence type="ECO:0000259" key="8">
    <source>
        <dbReference type="PROSITE" id="PS51714"/>
    </source>
</evidence>
<reference evidence="9" key="3">
    <citation type="submission" date="2025-09" db="UniProtKB">
        <authorList>
            <consortium name="Ensembl"/>
        </authorList>
    </citation>
    <scope>IDENTIFICATION</scope>
</reference>
<proteinExistence type="inferred from homology"/>
<dbReference type="GO" id="GO:0003924">
    <property type="term" value="F:GTPase activity"/>
    <property type="evidence" value="ECO:0007669"/>
    <property type="project" value="TreeGrafter"/>
</dbReference>
<evidence type="ECO:0000256" key="5">
    <source>
        <dbReference type="ARBA" id="ARBA00038288"/>
    </source>
</evidence>
<dbReference type="Proteomes" id="UP000265120">
    <property type="component" value="Chromosome 4"/>
</dbReference>
<dbReference type="PANTHER" id="PTHR12858:SF1">
    <property type="entry name" value="PRE-RRNA-PROCESSING PROTEIN TSR1 HOMOLOG"/>
    <property type="match status" value="1"/>
</dbReference>
<dbReference type="GO" id="GO:0005525">
    <property type="term" value="F:GTP binding"/>
    <property type="evidence" value="ECO:0007669"/>
    <property type="project" value="TreeGrafter"/>
</dbReference>
<dbReference type="STRING" id="244447.ENSCSEP00000020410"/>
<dbReference type="GO" id="GO:0034511">
    <property type="term" value="F:U3 snoRNA binding"/>
    <property type="evidence" value="ECO:0007669"/>
    <property type="project" value="TreeGrafter"/>
</dbReference>
<dbReference type="OMA" id="MNLPRFK"/>
<dbReference type="Ensembl" id="ENSCSET00000020664.1">
    <property type="protein sequence ID" value="ENSCSEP00000020410.1"/>
    <property type="gene ID" value="ENSCSEG00000013009.1"/>
</dbReference>
<evidence type="ECO:0000256" key="4">
    <source>
        <dbReference type="ARBA" id="ARBA00037087"/>
    </source>
</evidence>
<feature type="compositionally biased region" description="Acidic residues" evidence="7">
    <location>
        <begin position="460"/>
        <end position="471"/>
    </location>
</feature>
<dbReference type="PROSITE" id="PS51714">
    <property type="entry name" value="G_BMS1"/>
    <property type="match status" value="1"/>
</dbReference>
<dbReference type="FunCoup" id="A0A3P8W7C5">
    <property type="interactions" value="1472"/>
</dbReference>
<organism evidence="9 10">
    <name type="scientific">Cynoglossus semilaevis</name>
    <name type="common">Tongue sole</name>
    <dbReference type="NCBI Taxonomy" id="244447"/>
    <lineage>
        <taxon>Eukaryota</taxon>
        <taxon>Metazoa</taxon>
        <taxon>Chordata</taxon>
        <taxon>Craniata</taxon>
        <taxon>Vertebrata</taxon>
        <taxon>Euteleostomi</taxon>
        <taxon>Actinopterygii</taxon>
        <taxon>Neopterygii</taxon>
        <taxon>Teleostei</taxon>
        <taxon>Neoteleostei</taxon>
        <taxon>Acanthomorphata</taxon>
        <taxon>Carangaria</taxon>
        <taxon>Pleuronectiformes</taxon>
        <taxon>Pleuronectoidei</taxon>
        <taxon>Cynoglossidae</taxon>
        <taxon>Cynoglossinae</taxon>
        <taxon>Cynoglossus</taxon>
    </lineage>
</organism>
<dbReference type="InterPro" id="IPR039761">
    <property type="entry name" value="Bms1/Tsr1"/>
</dbReference>
<feature type="compositionally biased region" description="Basic residues" evidence="7">
    <location>
        <begin position="18"/>
        <end position="31"/>
    </location>
</feature>
<dbReference type="SMART" id="SM01362">
    <property type="entry name" value="DUF663"/>
    <property type="match status" value="1"/>
</dbReference>
<dbReference type="InterPro" id="IPR012948">
    <property type="entry name" value="AARP2CN"/>
</dbReference>
<evidence type="ECO:0000313" key="10">
    <source>
        <dbReference type="Proteomes" id="UP000265120"/>
    </source>
</evidence>
<dbReference type="GO" id="GO:0005730">
    <property type="term" value="C:nucleolus"/>
    <property type="evidence" value="ECO:0007669"/>
    <property type="project" value="UniProtKB-SubCell"/>
</dbReference>
<dbReference type="Pfam" id="PF22298">
    <property type="entry name" value="Tsr1_G-like"/>
    <property type="match status" value="1"/>
</dbReference>
<dbReference type="GO" id="GO:0030688">
    <property type="term" value="C:preribosome, small subunit precursor"/>
    <property type="evidence" value="ECO:0007669"/>
    <property type="project" value="TreeGrafter"/>
</dbReference>
<dbReference type="InParanoid" id="A0A3P8W7C5"/>
<dbReference type="RefSeq" id="XP_008307605.1">
    <property type="nucleotide sequence ID" value="XM_008309383.3"/>
</dbReference>
<protein>
    <recommendedName>
        <fullName evidence="6">Pre-rRNA-processing protein TSR1 homolog</fullName>
    </recommendedName>
</protein>
<evidence type="ECO:0000313" key="9">
    <source>
        <dbReference type="Ensembl" id="ENSCSEP00000020410.1"/>
    </source>
</evidence>
<feature type="domain" description="Bms1-type G" evidence="8">
    <location>
        <begin position="88"/>
        <end position="251"/>
    </location>
</feature>
<reference evidence="9 10" key="1">
    <citation type="journal article" date="2014" name="Nat. Genet.">
        <title>Whole-genome sequence of a flatfish provides insights into ZW sex chromosome evolution and adaptation to a benthic lifestyle.</title>
        <authorList>
            <person name="Chen S."/>
            <person name="Zhang G."/>
            <person name="Shao C."/>
            <person name="Huang Q."/>
            <person name="Liu G."/>
            <person name="Zhang P."/>
            <person name="Song W."/>
            <person name="An N."/>
            <person name="Chalopin D."/>
            <person name="Volff J.N."/>
            <person name="Hong Y."/>
            <person name="Li Q."/>
            <person name="Sha Z."/>
            <person name="Zhou H."/>
            <person name="Xie M."/>
            <person name="Yu Q."/>
            <person name="Liu Y."/>
            <person name="Xiang H."/>
            <person name="Wang N."/>
            <person name="Wu K."/>
            <person name="Yang C."/>
            <person name="Zhou Q."/>
            <person name="Liao X."/>
            <person name="Yang L."/>
            <person name="Hu Q."/>
            <person name="Zhang J."/>
            <person name="Meng L."/>
            <person name="Jin L."/>
            <person name="Tian Y."/>
            <person name="Lian J."/>
            <person name="Yang J."/>
            <person name="Miao G."/>
            <person name="Liu S."/>
            <person name="Liang Z."/>
            <person name="Yan F."/>
            <person name="Li Y."/>
            <person name="Sun B."/>
            <person name="Zhang H."/>
            <person name="Zhang J."/>
            <person name="Zhu Y."/>
            <person name="Du M."/>
            <person name="Zhao Y."/>
            <person name="Schartl M."/>
            <person name="Tang Q."/>
            <person name="Wang J."/>
        </authorList>
    </citation>
    <scope>NUCLEOTIDE SEQUENCE</scope>
</reference>
<dbReference type="GO" id="GO:0000479">
    <property type="term" value="P:endonucleolytic cleavage of tricistronic rRNA transcript (SSU-rRNA, 5.8S rRNA, LSU-rRNA)"/>
    <property type="evidence" value="ECO:0007669"/>
    <property type="project" value="TreeGrafter"/>
</dbReference>
<dbReference type="InterPro" id="IPR030387">
    <property type="entry name" value="G_Bms1/Tsr1_dom"/>
</dbReference>
<keyword evidence="10" id="KW-1185">Reference proteome</keyword>
<dbReference type="PANTHER" id="PTHR12858">
    <property type="entry name" value="RIBOSOME BIOGENESIS PROTEIN"/>
    <property type="match status" value="1"/>
</dbReference>
<dbReference type="GeneID" id="103378242"/>
<feature type="compositionally biased region" description="Acidic residues" evidence="7">
    <location>
        <begin position="417"/>
        <end position="452"/>
    </location>
</feature>
<evidence type="ECO:0000256" key="6">
    <source>
        <dbReference type="ARBA" id="ARBA00040070"/>
    </source>
</evidence>
<feature type="region of interest" description="Disordered" evidence="7">
    <location>
        <begin position="1"/>
        <end position="71"/>
    </location>
</feature>
<dbReference type="InterPro" id="IPR007034">
    <property type="entry name" value="BMS1_TSR1_C"/>
</dbReference>
<keyword evidence="2" id="KW-0690">Ribosome biogenesis</keyword>
<keyword evidence="3" id="KW-0539">Nucleus</keyword>
<dbReference type="CTD" id="55720"/>
<evidence type="ECO:0000256" key="2">
    <source>
        <dbReference type="ARBA" id="ARBA00022517"/>
    </source>
</evidence>
<comment type="similarity">
    <text evidence="5">Belongs to the TRAFAC class translation factor GTPase superfamily. Bms1-like GTPase family. TSR1 subfamily.</text>
</comment>
<evidence type="ECO:0000256" key="3">
    <source>
        <dbReference type="ARBA" id="ARBA00023242"/>
    </source>
</evidence>
<dbReference type="AlphaFoldDB" id="A0A3P8W7C5"/>
<comment type="function">
    <text evidence="4">Required during maturation of the 40S ribosomal subunit in the nucleolus.</text>
</comment>
<dbReference type="OrthoDB" id="119302at2759"/>
<reference evidence="9" key="2">
    <citation type="submission" date="2025-08" db="UniProtKB">
        <authorList>
            <consortium name="Ensembl"/>
        </authorList>
    </citation>
    <scope>IDENTIFICATION</scope>
</reference>
<feature type="region of interest" description="Disordered" evidence="7">
    <location>
        <begin position="412"/>
        <end position="481"/>
    </location>
</feature>
<dbReference type="Pfam" id="PF08142">
    <property type="entry name" value="AARP2CN"/>
    <property type="match status" value="1"/>
</dbReference>
<accession>A0A3P8W7C5</accession>
<feature type="compositionally biased region" description="Basic residues" evidence="7">
    <location>
        <begin position="49"/>
        <end position="71"/>
    </location>
</feature>
<dbReference type="KEGG" id="csem:103378242"/>
<evidence type="ECO:0000256" key="7">
    <source>
        <dbReference type="SAM" id="MobiDB-lite"/>
    </source>
</evidence>
<dbReference type="SMART" id="SM00785">
    <property type="entry name" value="AARP2CN"/>
    <property type="match status" value="1"/>
</dbReference>
<comment type="subcellular location">
    <subcellularLocation>
        <location evidence="1">Nucleus</location>
        <location evidence="1">Nucleolus</location>
    </subcellularLocation>
</comment>